<gene>
    <name evidence="1" type="ORF">DFR24_0672</name>
</gene>
<name>A0A4R7PBG2_9GAMM</name>
<dbReference type="Proteomes" id="UP000295341">
    <property type="component" value="Unassembled WGS sequence"/>
</dbReference>
<accession>A0A4R7PBG2</accession>
<keyword evidence="2" id="KW-1185">Reference proteome</keyword>
<comment type="caution">
    <text evidence="1">The sequence shown here is derived from an EMBL/GenBank/DDBJ whole genome shotgun (WGS) entry which is preliminary data.</text>
</comment>
<dbReference type="RefSeq" id="WP_133879904.1">
    <property type="nucleotide sequence ID" value="NZ_MWIN01000014.1"/>
</dbReference>
<sequence length="62" mass="6657">MSADSAQALSQRRRDFEDAMRALGIPDHHKLALRAAASALAKAYTIDALRTFAQSVKGSAAR</sequence>
<dbReference type="AlphaFoldDB" id="A0A4R7PBG2"/>
<evidence type="ECO:0000313" key="1">
    <source>
        <dbReference type="EMBL" id="TDU31308.1"/>
    </source>
</evidence>
<reference evidence="1 2" key="1">
    <citation type="submission" date="2019-03" db="EMBL/GenBank/DDBJ databases">
        <title>Genomic Encyclopedia of Type Strains, Phase IV (KMG-IV): sequencing the most valuable type-strain genomes for metagenomic binning, comparative biology and taxonomic classification.</title>
        <authorList>
            <person name="Goeker M."/>
        </authorList>
    </citation>
    <scope>NUCLEOTIDE SEQUENCE [LARGE SCALE GENOMIC DNA]</scope>
    <source>
        <strain evidence="1 2">DSM 26377</strain>
    </source>
</reference>
<dbReference type="EMBL" id="SOBT01000008">
    <property type="protein sequence ID" value="TDU31308.1"/>
    <property type="molecule type" value="Genomic_DNA"/>
</dbReference>
<proteinExistence type="predicted"/>
<protein>
    <submittedName>
        <fullName evidence="1">Uncharacterized protein</fullName>
    </submittedName>
</protein>
<organism evidence="1 2">
    <name type="scientific">Panacagrimonas perspica</name>
    <dbReference type="NCBI Taxonomy" id="381431"/>
    <lineage>
        <taxon>Bacteria</taxon>
        <taxon>Pseudomonadati</taxon>
        <taxon>Pseudomonadota</taxon>
        <taxon>Gammaproteobacteria</taxon>
        <taxon>Nevskiales</taxon>
        <taxon>Nevskiaceae</taxon>
        <taxon>Panacagrimonas</taxon>
    </lineage>
</organism>
<evidence type="ECO:0000313" key="2">
    <source>
        <dbReference type="Proteomes" id="UP000295341"/>
    </source>
</evidence>